<evidence type="ECO:0000256" key="1">
    <source>
        <dbReference type="SAM" id="MobiDB-lite"/>
    </source>
</evidence>
<dbReference type="PROSITE" id="PS50942">
    <property type="entry name" value="ENTH"/>
    <property type="match status" value="1"/>
</dbReference>
<feature type="compositionally biased region" description="Basic and acidic residues" evidence="1">
    <location>
        <begin position="301"/>
        <end position="311"/>
    </location>
</feature>
<dbReference type="GO" id="GO:0005768">
    <property type="term" value="C:endosome"/>
    <property type="evidence" value="ECO:0007669"/>
    <property type="project" value="TreeGrafter"/>
</dbReference>
<feature type="compositionally biased region" description="Low complexity" evidence="1">
    <location>
        <begin position="227"/>
        <end position="245"/>
    </location>
</feature>
<feature type="region of interest" description="Disordered" evidence="1">
    <location>
        <begin position="535"/>
        <end position="563"/>
    </location>
</feature>
<dbReference type="GO" id="GO:0030276">
    <property type="term" value="F:clathrin binding"/>
    <property type="evidence" value="ECO:0007669"/>
    <property type="project" value="TreeGrafter"/>
</dbReference>
<dbReference type="AlphaFoldDB" id="A0A0F7UK73"/>
<accession>A0A0F7UK73</accession>
<feature type="compositionally biased region" description="Low complexity" evidence="1">
    <location>
        <begin position="403"/>
        <end position="420"/>
    </location>
</feature>
<dbReference type="Gene3D" id="1.25.40.90">
    <property type="match status" value="1"/>
</dbReference>
<feature type="compositionally biased region" description="Basic and acidic residues" evidence="1">
    <location>
        <begin position="261"/>
        <end position="271"/>
    </location>
</feature>
<organism evidence="3">
    <name type="scientific">Neospora caninum (strain Liverpool)</name>
    <dbReference type="NCBI Taxonomy" id="572307"/>
    <lineage>
        <taxon>Eukaryota</taxon>
        <taxon>Sar</taxon>
        <taxon>Alveolata</taxon>
        <taxon>Apicomplexa</taxon>
        <taxon>Conoidasida</taxon>
        <taxon>Coccidia</taxon>
        <taxon>Eucoccidiorida</taxon>
        <taxon>Eimeriorina</taxon>
        <taxon>Sarcocystidae</taxon>
        <taxon>Neospora</taxon>
    </lineage>
</organism>
<reference evidence="3" key="1">
    <citation type="journal article" date="2015" name="PLoS ONE">
        <title>Comprehensive Evaluation of Toxoplasma gondii VEG and Neospora caninum LIV Genomes with Tachyzoite Stage Transcriptome and Proteome Defines Novel Transcript Features.</title>
        <authorList>
            <person name="Ramaprasad A."/>
            <person name="Mourier T."/>
            <person name="Naeem R."/>
            <person name="Malas T.B."/>
            <person name="Moussa E."/>
            <person name="Panigrahi A."/>
            <person name="Vermont S.J."/>
            <person name="Otto T.D."/>
            <person name="Wastling J."/>
            <person name="Pain A."/>
        </authorList>
    </citation>
    <scope>NUCLEOTIDE SEQUENCE</scope>
    <source>
        <strain evidence="3">Liverpool</strain>
    </source>
</reference>
<evidence type="ECO:0000259" key="2">
    <source>
        <dbReference type="PROSITE" id="PS50942"/>
    </source>
</evidence>
<dbReference type="GO" id="GO:0030125">
    <property type="term" value="C:clathrin vesicle coat"/>
    <property type="evidence" value="ECO:0007669"/>
    <property type="project" value="TreeGrafter"/>
</dbReference>
<feature type="compositionally biased region" description="Low complexity" evidence="1">
    <location>
        <begin position="367"/>
        <end position="385"/>
    </location>
</feature>
<dbReference type="Pfam" id="PF01417">
    <property type="entry name" value="ENTH"/>
    <property type="match status" value="1"/>
</dbReference>
<dbReference type="GO" id="GO:0005886">
    <property type="term" value="C:plasma membrane"/>
    <property type="evidence" value="ECO:0007669"/>
    <property type="project" value="TreeGrafter"/>
</dbReference>
<feature type="compositionally biased region" description="Low complexity" evidence="1">
    <location>
        <begin position="427"/>
        <end position="437"/>
    </location>
</feature>
<dbReference type="GO" id="GO:0006897">
    <property type="term" value="P:endocytosis"/>
    <property type="evidence" value="ECO:0007669"/>
    <property type="project" value="TreeGrafter"/>
</dbReference>
<evidence type="ECO:0000313" key="3">
    <source>
        <dbReference type="EMBL" id="CEL69431.1"/>
    </source>
</evidence>
<dbReference type="InterPro" id="IPR008942">
    <property type="entry name" value="ENTH_VHS"/>
</dbReference>
<dbReference type="PANTHER" id="PTHR12276">
    <property type="entry name" value="EPSIN/ENT-RELATED"/>
    <property type="match status" value="1"/>
</dbReference>
<feature type="region of interest" description="Disordered" evidence="1">
    <location>
        <begin position="587"/>
        <end position="614"/>
    </location>
</feature>
<gene>
    <name evidence="3" type="ORF">BN1204_051420</name>
</gene>
<sequence length="687" mass="70399">MSSLFSQEKIDKLADKLGVFVSVASEKVKEVTEKTLSKDSPLEKNLKEATSDKNWGCPTSVLSEIARCSFNCTDYMQIMKFLWTALAEPPKKWRRIYKTLTLLEYLLKNGSERVVEETRENQFALRVLQQFSFTEEGRDKGAGIREKAKLVCRLAFDPELLKEERELAQKNRNKFVGIGARGERTGAGFSSFSSSSFSGSASSFSSFSGSNVGNLGSRARAGEVHTAGRPFGASRSAGAAGVSSAKSRDGRQSPTNSLQRGEAEGSSERRASPSGSPQAHSSKGRAEEERKERKKGSSGSKKKEDKEEGEKPRRKHRVNGQLTPGDDLLALDEPPSSTRAEGGTASAAPFPSDSLFGNDDNWGNFTAAPASTAAPANGAQANTASSNLPFELFPSFPGGNPWSGAPAMGPNGNANSNASSDFFGNFQAAPSQPASAPTGVPAAPVSSIDFFADASPAGPPPPNQGPAVMAQPPTGADKNPFSPPAAASVAPQAPKDGFFSDSRFAMLSMNLTENGTQSRAHPGAAGAAFSLTSPGPSFSVSGPNLNANRTPQPTGSDTAGVPAAMAGPAFSANAGLSNGFPAPQAPAASPFYGQAPSAPFGGPQAAHPTFPLQPTPQAGCSATAFPASSSTPFCGAPAGAGSAAGGAFGAFQTAAPAFGALGGQPSGGVGGAAVLSPFPGSPATTGF</sequence>
<dbReference type="SUPFAM" id="SSF48464">
    <property type="entry name" value="ENTH/VHS domain"/>
    <property type="match status" value="1"/>
</dbReference>
<feature type="domain" description="ENTH" evidence="2">
    <location>
        <begin position="34"/>
        <end position="165"/>
    </location>
</feature>
<dbReference type="PANTHER" id="PTHR12276:SF45">
    <property type="entry name" value="CLATHRIN INTERACTOR 1"/>
    <property type="match status" value="1"/>
</dbReference>
<name>A0A0F7UK73_NEOCL</name>
<feature type="region of interest" description="Disordered" evidence="1">
    <location>
        <begin position="227"/>
        <end position="490"/>
    </location>
</feature>
<dbReference type="CDD" id="cd03571">
    <property type="entry name" value="ENTH"/>
    <property type="match status" value="1"/>
</dbReference>
<dbReference type="EMBL" id="LN714485">
    <property type="protein sequence ID" value="CEL69431.1"/>
    <property type="molecule type" value="Genomic_DNA"/>
</dbReference>
<proteinExistence type="predicted"/>
<feature type="compositionally biased region" description="Polar residues" evidence="1">
    <location>
        <begin position="535"/>
        <end position="557"/>
    </location>
</feature>
<dbReference type="FunFam" id="1.25.40.90:FF:000006">
    <property type="entry name" value="Clathrin interactor 1"/>
    <property type="match status" value="1"/>
</dbReference>
<dbReference type="GO" id="GO:0005543">
    <property type="term" value="F:phospholipid binding"/>
    <property type="evidence" value="ECO:0007669"/>
    <property type="project" value="TreeGrafter"/>
</dbReference>
<protein>
    <submittedName>
        <fullName evidence="3">KLLA0B04587p, related</fullName>
    </submittedName>
</protein>
<dbReference type="InterPro" id="IPR013809">
    <property type="entry name" value="ENTH"/>
</dbReference>
<dbReference type="SMART" id="SM00273">
    <property type="entry name" value="ENTH"/>
    <property type="match status" value="1"/>
</dbReference>